<dbReference type="PRINTS" id="PR00033">
    <property type="entry name" value="HTHASNC"/>
</dbReference>
<evidence type="ECO:0000256" key="1">
    <source>
        <dbReference type="ARBA" id="ARBA00023015"/>
    </source>
</evidence>
<keyword evidence="1" id="KW-0805">Transcription regulation</keyword>
<dbReference type="InterPro" id="IPR036388">
    <property type="entry name" value="WH-like_DNA-bd_sf"/>
</dbReference>
<reference evidence="5 6" key="1">
    <citation type="journal article" date="2014" name="Int. J. Syst. Evol. Microbiol.">
        <title>Complete genome sequence of Corynebacterium casei LMG S-19264T (=DSM 44701T), isolated from a smear-ripened cheese.</title>
        <authorList>
            <consortium name="US DOE Joint Genome Institute (JGI-PGF)"/>
            <person name="Walter F."/>
            <person name="Albersmeier A."/>
            <person name="Kalinowski J."/>
            <person name="Ruckert C."/>
        </authorList>
    </citation>
    <scope>NUCLEOTIDE SEQUENCE [LARGE SCALE GENOMIC DNA]</scope>
    <source>
        <strain evidence="5 6">CGMCC 1.7286</strain>
    </source>
</reference>
<dbReference type="InterPro" id="IPR036390">
    <property type="entry name" value="WH_DNA-bd_sf"/>
</dbReference>
<keyword evidence="2" id="KW-0238">DNA-binding</keyword>
<dbReference type="GO" id="GO:0043200">
    <property type="term" value="P:response to amino acid"/>
    <property type="evidence" value="ECO:0007669"/>
    <property type="project" value="TreeGrafter"/>
</dbReference>
<dbReference type="InterPro" id="IPR019888">
    <property type="entry name" value="Tscrpt_reg_AsnC-like"/>
</dbReference>
<dbReference type="Gene3D" id="3.30.70.920">
    <property type="match status" value="1"/>
</dbReference>
<evidence type="ECO:0000313" key="6">
    <source>
        <dbReference type="Proteomes" id="UP000599578"/>
    </source>
</evidence>
<comment type="caution">
    <text evidence="5">The sequence shown here is derived from an EMBL/GenBank/DDBJ whole genome shotgun (WGS) entry which is preliminary data.</text>
</comment>
<dbReference type="PROSITE" id="PS50956">
    <property type="entry name" value="HTH_ASNC_2"/>
    <property type="match status" value="1"/>
</dbReference>
<dbReference type="EMBL" id="BMLT01000005">
    <property type="protein sequence ID" value="GGO81770.1"/>
    <property type="molecule type" value="Genomic_DNA"/>
</dbReference>
<dbReference type="InterPro" id="IPR019887">
    <property type="entry name" value="Tscrpt_reg_AsnC/Lrp_C"/>
</dbReference>
<keyword evidence="3" id="KW-0804">Transcription</keyword>
<sequence>MKKFALDAVDIRILSAVQQYGQISKNRLAELVNLSATPCWLRLTKLKNSGLITGYRGMVALDKIIDLTKVFVTVSLKAHKKSDFDRFEKRIQGIDEVVECCATGGGCDYVLKVITVSLYEFQTLIEQLLDEEIGIDRYYIYVVTKEVKSTSISLSKLMEIKSRENL</sequence>
<proteinExistence type="predicted"/>
<dbReference type="SUPFAM" id="SSF46785">
    <property type="entry name" value="Winged helix' DNA-binding domain"/>
    <property type="match status" value="1"/>
</dbReference>
<keyword evidence="6" id="KW-1185">Reference proteome</keyword>
<dbReference type="Pfam" id="PF13412">
    <property type="entry name" value="HTH_24"/>
    <property type="match status" value="1"/>
</dbReference>
<evidence type="ECO:0000256" key="2">
    <source>
        <dbReference type="ARBA" id="ARBA00023125"/>
    </source>
</evidence>
<dbReference type="GO" id="GO:0043565">
    <property type="term" value="F:sequence-specific DNA binding"/>
    <property type="evidence" value="ECO:0007669"/>
    <property type="project" value="InterPro"/>
</dbReference>
<accession>A0A917ZEC2</accession>
<organism evidence="5 6">
    <name type="scientific">Marinobacterium nitratireducens</name>
    <dbReference type="NCBI Taxonomy" id="518897"/>
    <lineage>
        <taxon>Bacteria</taxon>
        <taxon>Pseudomonadati</taxon>
        <taxon>Pseudomonadota</taxon>
        <taxon>Gammaproteobacteria</taxon>
        <taxon>Oceanospirillales</taxon>
        <taxon>Oceanospirillaceae</taxon>
        <taxon>Marinobacterium</taxon>
    </lineage>
</organism>
<dbReference type="InterPro" id="IPR011008">
    <property type="entry name" value="Dimeric_a/b-barrel"/>
</dbReference>
<dbReference type="PANTHER" id="PTHR30154">
    <property type="entry name" value="LEUCINE-RESPONSIVE REGULATORY PROTEIN"/>
    <property type="match status" value="1"/>
</dbReference>
<dbReference type="SMART" id="SM00344">
    <property type="entry name" value="HTH_ASNC"/>
    <property type="match status" value="1"/>
</dbReference>
<protein>
    <submittedName>
        <fullName evidence="5">Transcriptional regulator</fullName>
    </submittedName>
</protein>
<evidence type="ECO:0000256" key="3">
    <source>
        <dbReference type="ARBA" id="ARBA00023163"/>
    </source>
</evidence>
<dbReference type="Proteomes" id="UP000599578">
    <property type="component" value="Unassembled WGS sequence"/>
</dbReference>
<dbReference type="Pfam" id="PF01037">
    <property type="entry name" value="AsnC_trans_reg"/>
    <property type="match status" value="1"/>
</dbReference>
<dbReference type="InterPro" id="IPR000485">
    <property type="entry name" value="AsnC-type_HTH_dom"/>
</dbReference>
<dbReference type="GO" id="GO:0005829">
    <property type="term" value="C:cytosol"/>
    <property type="evidence" value="ECO:0007669"/>
    <property type="project" value="TreeGrafter"/>
</dbReference>
<feature type="domain" description="HTH asnC-type" evidence="4">
    <location>
        <begin position="6"/>
        <end position="68"/>
    </location>
</feature>
<dbReference type="PANTHER" id="PTHR30154:SF34">
    <property type="entry name" value="TRANSCRIPTIONAL REGULATOR AZLB"/>
    <property type="match status" value="1"/>
</dbReference>
<gene>
    <name evidence="5" type="ORF">GCM10011348_21530</name>
</gene>
<dbReference type="Gene3D" id="1.10.10.10">
    <property type="entry name" value="Winged helix-like DNA-binding domain superfamily/Winged helix DNA-binding domain"/>
    <property type="match status" value="1"/>
</dbReference>
<dbReference type="SUPFAM" id="SSF54909">
    <property type="entry name" value="Dimeric alpha+beta barrel"/>
    <property type="match status" value="1"/>
</dbReference>
<dbReference type="AlphaFoldDB" id="A0A917ZEC2"/>
<evidence type="ECO:0000313" key="5">
    <source>
        <dbReference type="EMBL" id="GGO81770.1"/>
    </source>
</evidence>
<evidence type="ECO:0000259" key="4">
    <source>
        <dbReference type="PROSITE" id="PS50956"/>
    </source>
</evidence>
<name>A0A917ZEC2_9GAMM</name>
<dbReference type="RefSeq" id="WP_188860606.1">
    <property type="nucleotide sequence ID" value="NZ_BMLT01000005.1"/>
</dbReference>